<dbReference type="Pfam" id="PF02195">
    <property type="entry name" value="ParB_N"/>
    <property type="match status" value="1"/>
</dbReference>
<evidence type="ECO:0000256" key="4">
    <source>
        <dbReference type="SAM" id="MobiDB-lite"/>
    </source>
</evidence>
<feature type="domain" description="ParB-like N-terminal" evidence="5">
    <location>
        <begin position="83"/>
        <end position="181"/>
    </location>
</feature>
<dbReference type="PANTHER" id="PTHR33375">
    <property type="entry name" value="CHROMOSOME-PARTITIONING PROTEIN PARB-RELATED"/>
    <property type="match status" value="1"/>
</dbReference>
<dbReference type="PANTHER" id="PTHR33375:SF1">
    <property type="entry name" value="CHROMOSOME-PARTITIONING PROTEIN PARB-RELATED"/>
    <property type="match status" value="1"/>
</dbReference>
<comment type="similarity">
    <text evidence="1">Belongs to the ParB family.</text>
</comment>
<dbReference type="FunFam" id="3.90.1530.30:FF:000001">
    <property type="entry name" value="Chromosome partitioning protein ParB"/>
    <property type="match status" value="1"/>
</dbReference>
<sequence>MSGLGIFSLIPPKRTDKKEQLPLGGGTAPSERAWETSVPAHPERDRQDGALRTVSAAPAFTPKESERRPGSERKTSDGNESIFHIEVHLIKPNPFQPRREFSEINIEELAQSIRDFGILQPLVVSKVVHETEGGTAVEYELIAGERRLLAAKKLGLERVPVVVKRVDENRAKLEMSLIENLQRSDLSALEMARAYARLQDEFGLTQREVAARVGKSREVVANALRLLGLPQEIQMALGTGAINESQARVLLAIGNAPEQERVFQEFLSRGSAVRVRREKTPPPPADPDGAFWERRLEEKLGAPVRVIKKGNRGKIEMRFHSEEEWHGLVERLVGRGEME</sequence>
<protein>
    <recommendedName>
        <fullName evidence="5">ParB-like N-terminal domain-containing protein</fullName>
    </recommendedName>
</protein>
<accession>A0A2M6WFQ5</accession>
<dbReference type="InterPro" id="IPR050336">
    <property type="entry name" value="Chromosome_partition/occlusion"/>
</dbReference>
<evidence type="ECO:0000256" key="1">
    <source>
        <dbReference type="ARBA" id="ARBA00006295"/>
    </source>
</evidence>
<dbReference type="GO" id="GO:0005694">
    <property type="term" value="C:chromosome"/>
    <property type="evidence" value="ECO:0007669"/>
    <property type="project" value="TreeGrafter"/>
</dbReference>
<dbReference type="EMBL" id="PFBE01000035">
    <property type="protein sequence ID" value="PIT91622.1"/>
    <property type="molecule type" value="Genomic_DNA"/>
</dbReference>
<dbReference type="Proteomes" id="UP000229530">
    <property type="component" value="Unassembled WGS sequence"/>
</dbReference>
<dbReference type="Pfam" id="PF23552">
    <property type="entry name" value="ParB_C"/>
    <property type="match status" value="1"/>
</dbReference>
<dbReference type="CDD" id="cd16393">
    <property type="entry name" value="SPO0J_N"/>
    <property type="match status" value="1"/>
</dbReference>
<organism evidence="6 7">
    <name type="scientific">Candidatus Jorgensenbacteria bacterium CG10_big_fil_rev_8_21_14_0_10_54_38</name>
    <dbReference type="NCBI Taxonomy" id="1974593"/>
    <lineage>
        <taxon>Bacteria</taxon>
        <taxon>Candidatus Joergenseniibacteriota</taxon>
    </lineage>
</organism>
<dbReference type="GO" id="GO:0007059">
    <property type="term" value="P:chromosome segregation"/>
    <property type="evidence" value="ECO:0007669"/>
    <property type="project" value="UniProtKB-KW"/>
</dbReference>
<reference evidence="7" key="1">
    <citation type="submission" date="2017-09" db="EMBL/GenBank/DDBJ databases">
        <title>Depth-based differentiation of microbial function through sediment-hosted aquifers and enrichment of novel symbionts in the deep terrestrial subsurface.</title>
        <authorList>
            <person name="Probst A.J."/>
            <person name="Ladd B."/>
            <person name="Jarett J.K."/>
            <person name="Geller-Mcgrath D.E."/>
            <person name="Sieber C.M.K."/>
            <person name="Emerson J.B."/>
            <person name="Anantharaman K."/>
            <person name="Thomas B.C."/>
            <person name="Malmstrom R."/>
            <person name="Stieglmeier M."/>
            <person name="Klingl A."/>
            <person name="Woyke T."/>
            <person name="Ryan C.M."/>
            <person name="Banfield J.F."/>
        </authorList>
    </citation>
    <scope>NUCLEOTIDE SEQUENCE [LARGE SCALE GENOMIC DNA]</scope>
</reference>
<dbReference type="Gene3D" id="3.90.1530.30">
    <property type="match status" value="1"/>
</dbReference>
<dbReference type="AlphaFoldDB" id="A0A2M6WFQ5"/>
<dbReference type="InterPro" id="IPR004437">
    <property type="entry name" value="ParB/RepB/Spo0J"/>
</dbReference>
<dbReference type="NCBIfam" id="TIGR00180">
    <property type="entry name" value="parB_part"/>
    <property type="match status" value="1"/>
</dbReference>
<dbReference type="InterPro" id="IPR057240">
    <property type="entry name" value="ParB_dimer_C"/>
</dbReference>
<proteinExistence type="inferred from homology"/>
<dbReference type="InterPro" id="IPR003115">
    <property type="entry name" value="ParB_N"/>
</dbReference>
<evidence type="ECO:0000256" key="3">
    <source>
        <dbReference type="ARBA" id="ARBA00023125"/>
    </source>
</evidence>
<dbReference type="InterPro" id="IPR041468">
    <property type="entry name" value="HTH_ParB/Spo0J"/>
</dbReference>
<evidence type="ECO:0000313" key="7">
    <source>
        <dbReference type="Proteomes" id="UP000229530"/>
    </source>
</evidence>
<comment type="caution">
    <text evidence="6">The sequence shown here is derived from an EMBL/GenBank/DDBJ whole genome shotgun (WGS) entry which is preliminary data.</text>
</comment>
<feature type="compositionally biased region" description="Basic and acidic residues" evidence="4">
    <location>
        <begin position="63"/>
        <end position="78"/>
    </location>
</feature>
<gene>
    <name evidence="6" type="ORF">COU12_02165</name>
</gene>
<evidence type="ECO:0000259" key="5">
    <source>
        <dbReference type="SMART" id="SM00470"/>
    </source>
</evidence>
<name>A0A2M6WFQ5_9BACT</name>
<dbReference type="InterPro" id="IPR036086">
    <property type="entry name" value="ParB/Sulfiredoxin_sf"/>
</dbReference>
<evidence type="ECO:0000313" key="6">
    <source>
        <dbReference type="EMBL" id="PIT91622.1"/>
    </source>
</evidence>
<dbReference type="FunFam" id="1.10.10.2830:FF:000001">
    <property type="entry name" value="Chromosome partitioning protein ParB"/>
    <property type="match status" value="1"/>
</dbReference>
<keyword evidence="2" id="KW-0159">Chromosome partition</keyword>
<dbReference type="Gene3D" id="1.10.10.2830">
    <property type="match status" value="1"/>
</dbReference>
<dbReference type="SUPFAM" id="SSF110849">
    <property type="entry name" value="ParB/Sulfiredoxin"/>
    <property type="match status" value="1"/>
</dbReference>
<feature type="region of interest" description="Disordered" evidence="4">
    <location>
        <begin position="1"/>
        <end position="78"/>
    </location>
</feature>
<dbReference type="Pfam" id="PF17762">
    <property type="entry name" value="HTH_ParB"/>
    <property type="match status" value="1"/>
</dbReference>
<evidence type="ECO:0000256" key="2">
    <source>
        <dbReference type="ARBA" id="ARBA00022829"/>
    </source>
</evidence>
<dbReference type="GO" id="GO:0003677">
    <property type="term" value="F:DNA binding"/>
    <property type="evidence" value="ECO:0007669"/>
    <property type="project" value="UniProtKB-KW"/>
</dbReference>
<keyword evidence="3" id="KW-0238">DNA-binding</keyword>
<dbReference type="SMART" id="SM00470">
    <property type="entry name" value="ParB"/>
    <property type="match status" value="1"/>
</dbReference>